<feature type="region of interest" description="Disordered" evidence="1">
    <location>
        <begin position="282"/>
        <end position="305"/>
    </location>
</feature>
<evidence type="ECO:0000259" key="2">
    <source>
        <dbReference type="Pfam" id="PF14420"/>
    </source>
</evidence>
<keyword evidence="4" id="KW-1185">Reference proteome</keyword>
<sequence length="763" mass="87069">MDPGPASRPSLAERWESLKPDLERLYLAEKLSLAKVMDTMKQAPYFFDANESQYKYRFNKVWGWKRNISASKKQKINEYCQSRAQLGKPTTVFYKGKPVDDRQLRRQAKKATRMKMTLAAPEIPAFPINIFGDVSMHSPSEHASPPSAFSKELRNTTSIQRAHLLLDGNYDKLLKNLDMSEKETLSKWLYQYWYFSFKTAKHWGRGPRAWTARNLDFGRNILSLDGPSPNTNANSPAGIFHSSVNSLENWNDHRTHVSNIPNPSQLCRWSIHVFQSNYEAVSSPLPQSPGSSAEENPEHFKEWPAGWQKPPFEQRLRDNFATNDFSDFKAEDLSISIGTVAKAVEHSPGVLFEEALGFAIMGRNPILVEELLQQWTEEESDISSLYPLHLAITYLDGSRACCQIFALLGSFSDRKALDKGMLINGLGHTLLDNLFIAILRNHSSTPPGAVDDAFNQDRKFAGDEIDICGRWDADSDCYRTLVSLGKSTVPFEWRHKFCHTSIQAVCHCIRSINLYFPLDLFKESGLYIKRCFSCGEKLQLTPFHALVITAFFLGQYRTRDEDLFGMVCCLLSLMAVERYRGREHLNLSSAVAVSIPMLLDTSDGVACSHEEMSPEQLGTKLSAFQVGWSPEAERGWEVIINILQEGKDARKFNLREGVAPFLSDRIKNQESFDPTNLEPEDFQELYYEKPDLVPGYSGICGVHFFFDEYRVFGLNNILGHLWAAVQTELLTYRRQDQDKSWYSAYLDLDTVSRSLKHHVIYRK</sequence>
<accession>A0A6A6DGA5</accession>
<protein>
    <recommendedName>
        <fullName evidence="2">Clr5 domain-containing protein</fullName>
    </recommendedName>
</protein>
<dbReference type="PANTHER" id="PTHR38788:SF3">
    <property type="entry name" value="CLR5 DOMAIN-CONTAINING PROTEIN"/>
    <property type="match status" value="1"/>
</dbReference>
<gene>
    <name evidence="3" type="ORF">K469DRAFT_678410</name>
</gene>
<proteinExistence type="predicted"/>
<feature type="domain" description="Clr5" evidence="2">
    <location>
        <begin position="12"/>
        <end position="65"/>
    </location>
</feature>
<dbReference type="Pfam" id="PF14420">
    <property type="entry name" value="Clr5"/>
    <property type="match status" value="1"/>
</dbReference>
<dbReference type="InterPro" id="IPR025676">
    <property type="entry name" value="Clr5_dom"/>
</dbReference>
<name>A0A6A6DGA5_9PEZI</name>
<evidence type="ECO:0000313" key="4">
    <source>
        <dbReference type="Proteomes" id="UP000800200"/>
    </source>
</evidence>
<feature type="compositionally biased region" description="Polar residues" evidence="1">
    <location>
        <begin position="282"/>
        <end position="294"/>
    </location>
</feature>
<dbReference type="PANTHER" id="PTHR38788">
    <property type="entry name" value="CLR5 DOMAIN-CONTAINING PROTEIN"/>
    <property type="match status" value="1"/>
</dbReference>
<dbReference type="OrthoDB" id="539213at2759"/>
<dbReference type="AlphaFoldDB" id="A0A6A6DGA5"/>
<reference evidence="3" key="1">
    <citation type="journal article" date="2020" name="Stud. Mycol.">
        <title>101 Dothideomycetes genomes: a test case for predicting lifestyles and emergence of pathogens.</title>
        <authorList>
            <person name="Haridas S."/>
            <person name="Albert R."/>
            <person name="Binder M."/>
            <person name="Bloem J."/>
            <person name="Labutti K."/>
            <person name="Salamov A."/>
            <person name="Andreopoulos B."/>
            <person name="Baker S."/>
            <person name="Barry K."/>
            <person name="Bills G."/>
            <person name="Bluhm B."/>
            <person name="Cannon C."/>
            <person name="Castanera R."/>
            <person name="Culley D."/>
            <person name="Daum C."/>
            <person name="Ezra D."/>
            <person name="Gonzalez J."/>
            <person name="Henrissat B."/>
            <person name="Kuo A."/>
            <person name="Liang C."/>
            <person name="Lipzen A."/>
            <person name="Lutzoni F."/>
            <person name="Magnuson J."/>
            <person name="Mondo S."/>
            <person name="Nolan M."/>
            <person name="Ohm R."/>
            <person name="Pangilinan J."/>
            <person name="Park H.-J."/>
            <person name="Ramirez L."/>
            <person name="Alfaro M."/>
            <person name="Sun H."/>
            <person name="Tritt A."/>
            <person name="Yoshinaga Y."/>
            <person name="Zwiers L.-H."/>
            <person name="Turgeon B."/>
            <person name="Goodwin S."/>
            <person name="Spatafora J."/>
            <person name="Crous P."/>
            <person name="Grigoriev I."/>
        </authorList>
    </citation>
    <scope>NUCLEOTIDE SEQUENCE</scope>
    <source>
        <strain evidence="3">CBS 207.26</strain>
    </source>
</reference>
<dbReference type="EMBL" id="ML994704">
    <property type="protein sequence ID" value="KAF2176616.1"/>
    <property type="molecule type" value="Genomic_DNA"/>
</dbReference>
<organism evidence="3 4">
    <name type="scientific">Zopfia rhizophila CBS 207.26</name>
    <dbReference type="NCBI Taxonomy" id="1314779"/>
    <lineage>
        <taxon>Eukaryota</taxon>
        <taxon>Fungi</taxon>
        <taxon>Dikarya</taxon>
        <taxon>Ascomycota</taxon>
        <taxon>Pezizomycotina</taxon>
        <taxon>Dothideomycetes</taxon>
        <taxon>Dothideomycetes incertae sedis</taxon>
        <taxon>Zopfiaceae</taxon>
        <taxon>Zopfia</taxon>
    </lineage>
</organism>
<evidence type="ECO:0000313" key="3">
    <source>
        <dbReference type="EMBL" id="KAF2176616.1"/>
    </source>
</evidence>
<dbReference type="Proteomes" id="UP000800200">
    <property type="component" value="Unassembled WGS sequence"/>
</dbReference>
<evidence type="ECO:0000256" key="1">
    <source>
        <dbReference type="SAM" id="MobiDB-lite"/>
    </source>
</evidence>